<gene>
    <name evidence="2" type="ORF">ABV408_18605</name>
</gene>
<sequence length="224" mass="23841">MTTCSQGSNGRGRRATAYPRLALLGQRRPMLGVALALPSVALLIVTLLVAAPVRAAEAPWAGRDFRYVVIQQDVREVLKEFGRNLSLPVAMSDAVTGEVNGDIDATRAGDFLRQVCAANGLAWFYDGYVLHVATRGELSQRLFDLDGVDRERLLAALARSEIGAPLDATLIDDGARLEVSGPPAWITSVAQRLEGLRRPAPPAAPSGGVKIYRGSVATPPATSK</sequence>
<accession>A0AB74UDE3</accession>
<dbReference type="RefSeq" id="WP_353980362.1">
    <property type="nucleotide sequence ID" value="NZ_CP159578.1"/>
</dbReference>
<dbReference type="Gene3D" id="3.55.50.30">
    <property type="match status" value="1"/>
</dbReference>
<feature type="region of interest" description="Disordered" evidence="1">
    <location>
        <begin position="199"/>
        <end position="224"/>
    </location>
</feature>
<proteinExistence type="predicted"/>
<dbReference type="AlphaFoldDB" id="A0AB74UDE3"/>
<evidence type="ECO:0008006" key="3">
    <source>
        <dbReference type="Google" id="ProtNLM"/>
    </source>
</evidence>
<organism evidence="2">
    <name type="scientific">Salinicola endophyticus</name>
    <dbReference type="NCBI Taxonomy" id="1949083"/>
    <lineage>
        <taxon>Bacteria</taxon>
        <taxon>Pseudomonadati</taxon>
        <taxon>Pseudomonadota</taxon>
        <taxon>Gammaproteobacteria</taxon>
        <taxon>Oceanospirillales</taxon>
        <taxon>Halomonadaceae</taxon>
        <taxon>Salinicola</taxon>
    </lineage>
</organism>
<evidence type="ECO:0000256" key="1">
    <source>
        <dbReference type="SAM" id="MobiDB-lite"/>
    </source>
</evidence>
<name>A0AB74UDE3_9GAMM</name>
<dbReference type="EMBL" id="CP159578">
    <property type="protein sequence ID" value="XCJ79429.1"/>
    <property type="molecule type" value="Genomic_DNA"/>
</dbReference>
<reference evidence="2" key="1">
    <citation type="submission" date="2024-06" db="EMBL/GenBank/DDBJ databases">
        <title>Complete genome of Salinicola endophyticus HNIBRBA4755.</title>
        <authorList>
            <person name="Shin S.Y."/>
            <person name="Kang H."/>
            <person name="Song J."/>
        </authorList>
    </citation>
    <scope>NUCLEOTIDE SEQUENCE</scope>
    <source>
        <strain evidence="2">HNIBRBA4755</strain>
    </source>
</reference>
<evidence type="ECO:0000313" key="2">
    <source>
        <dbReference type="EMBL" id="XCJ79429.1"/>
    </source>
</evidence>
<protein>
    <recommendedName>
        <fullName evidence="3">Type III secretion protein</fullName>
    </recommendedName>
</protein>